<comment type="caution">
    <text evidence="2">The sequence shown here is derived from an EMBL/GenBank/DDBJ whole genome shotgun (WGS) entry which is preliminary data.</text>
</comment>
<protein>
    <submittedName>
        <fullName evidence="2">Uncharacterized protein</fullName>
    </submittedName>
</protein>
<dbReference type="AlphaFoldDB" id="U2MBX7"/>
<name>U2MBX7_9BACT</name>
<dbReference type="Proteomes" id="UP000017023">
    <property type="component" value="Unassembled WGS sequence"/>
</dbReference>
<keyword evidence="1" id="KW-0812">Transmembrane</keyword>
<keyword evidence="1" id="KW-0472">Membrane</keyword>
<organism evidence="2 3">
    <name type="scientific">Segatella salivae F0493</name>
    <dbReference type="NCBI Taxonomy" id="1395125"/>
    <lineage>
        <taxon>Bacteria</taxon>
        <taxon>Pseudomonadati</taxon>
        <taxon>Bacteroidota</taxon>
        <taxon>Bacteroidia</taxon>
        <taxon>Bacteroidales</taxon>
        <taxon>Prevotellaceae</taxon>
        <taxon>Segatella</taxon>
    </lineage>
</organism>
<gene>
    <name evidence="2" type="ORF">HMPREF9145_2189</name>
</gene>
<evidence type="ECO:0000313" key="3">
    <source>
        <dbReference type="Proteomes" id="UP000017023"/>
    </source>
</evidence>
<sequence>MHHETYQNAAAFAPYHLVICVILASCLRHITTENDEKRRLMNPKSS</sequence>
<feature type="transmembrane region" description="Helical" evidence="1">
    <location>
        <begin position="12"/>
        <end position="31"/>
    </location>
</feature>
<keyword evidence="1" id="KW-1133">Transmembrane helix</keyword>
<dbReference type="PATRIC" id="fig|1395125.3.peg.2165"/>
<accession>U2MBX7</accession>
<proteinExistence type="predicted"/>
<evidence type="ECO:0000313" key="2">
    <source>
        <dbReference type="EMBL" id="ERJ99194.1"/>
    </source>
</evidence>
<dbReference type="EMBL" id="AWGW01000027">
    <property type="protein sequence ID" value="ERJ99194.1"/>
    <property type="molecule type" value="Genomic_DNA"/>
</dbReference>
<reference evidence="2 3" key="1">
    <citation type="submission" date="2013-08" db="EMBL/GenBank/DDBJ databases">
        <authorList>
            <person name="Durkin A.S."/>
            <person name="Haft D.R."/>
            <person name="McCorrison J."/>
            <person name="Torralba M."/>
            <person name="Gillis M."/>
            <person name="Haft D.H."/>
            <person name="Methe B."/>
            <person name="Sutton G."/>
            <person name="Nelson K.E."/>
        </authorList>
    </citation>
    <scope>NUCLEOTIDE SEQUENCE [LARGE SCALE GENOMIC DNA]</scope>
    <source>
        <strain evidence="2 3">F0493</strain>
    </source>
</reference>
<evidence type="ECO:0000256" key="1">
    <source>
        <dbReference type="SAM" id="Phobius"/>
    </source>
</evidence>